<reference evidence="2" key="2">
    <citation type="submission" date="2018-05" db="EMBL/GenBank/DDBJ databases">
        <title>OmerRS3 (Oryza meridionalis Reference Sequence Version 3).</title>
        <authorList>
            <person name="Zhang J."/>
            <person name="Kudrna D."/>
            <person name="Lee S."/>
            <person name="Talag J."/>
            <person name="Welchert J."/>
            <person name="Wing R.A."/>
        </authorList>
    </citation>
    <scope>NUCLEOTIDE SEQUENCE [LARGE SCALE GENOMIC DNA]</scope>
    <source>
        <strain evidence="2">cv. OR44</strain>
    </source>
</reference>
<feature type="region of interest" description="Disordered" evidence="1">
    <location>
        <begin position="143"/>
        <end position="168"/>
    </location>
</feature>
<protein>
    <submittedName>
        <fullName evidence="2">Uncharacterized protein</fullName>
    </submittedName>
</protein>
<name>A0A0E0E983_9ORYZ</name>
<organism evidence="2">
    <name type="scientific">Oryza meridionalis</name>
    <dbReference type="NCBI Taxonomy" id="40149"/>
    <lineage>
        <taxon>Eukaryota</taxon>
        <taxon>Viridiplantae</taxon>
        <taxon>Streptophyta</taxon>
        <taxon>Embryophyta</taxon>
        <taxon>Tracheophyta</taxon>
        <taxon>Spermatophyta</taxon>
        <taxon>Magnoliopsida</taxon>
        <taxon>Liliopsida</taxon>
        <taxon>Poales</taxon>
        <taxon>Poaceae</taxon>
        <taxon>BOP clade</taxon>
        <taxon>Oryzoideae</taxon>
        <taxon>Oryzeae</taxon>
        <taxon>Oryzinae</taxon>
        <taxon>Oryza</taxon>
    </lineage>
</organism>
<dbReference type="HOGENOM" id="CLU_1374155_0_0_1"/>
<proteinExistence type="predicted"/>
<keyword evidence="3" id="KW-1185">Reference proteome</keyword>
<dbReference type="Proteomes" id="UP000008021">
    <property type="component" value="Chromosome 7"/>
</dbReference>
<accession>A0A0E0E983</accession>
<evidence type="ECO:0000256" key="1">
    <source>
        <dbReference type="SAM" id="MobiDB-lite"/>
    </source>
</evidence>
<feature type="region of interest" description="Disordered" evidence="1">
    <location>
        <begin position="1"/>
        <end position="28"/>
    </location>
</feature>
<dbReference type="AlphaFoldDB" id="A0A0E0E983"/>
<sequence length="199" mass="21693">MALKLVGEDDDGGGEDGSGGGSWWRTGSDRGIRARANPWLLDFSGEDWWKAAARSTVKFLSWDGFNPEASGASDRTTRVGLPPSWGEMVTKTRSNEEIVGLEEMNEFRSDVASLKKEVTELKGLRSEVKEIKGLLLELCKQKGSEGQENPVGDDAAKEKSTGEAGPSRSVQLGVEFQIQIFKHKGELLAQALGNRGFTY</sequence>
<dbReference type="EnsemblPlants" id="OMERI07G06290.1">
    <property type="protein sequence ID" value="OMERI07G06290.1"/>
    <property type="gene ID" value="OMERI07G06290"/>
</dbReference>
<dbReference type="Gramene" id="OMERI07G06290.1">
    <property type="protein sequence ID" value="OMERI07G06290.1"/>
    <property type="gene ID" value="OMERI07G06290"/>
</dbReference>
<evidence type="ECO:0000313" key="3">
    <source>
        <dbReference type="Proteomes" id="UP000008021"/>
    </source>
</evidence>
<reference evidence="2" key="1">
    <citation type="submission" date="2015-04" db="UniProtKB">
        <authorList>
            <consortium name="EnsemblPlants"/>
        </authorList>
    </citation>
    <scope>IDENTIFICATION</scope>
</reference>
<evidence type="ECO:0000313" key="2">
    <source>
        <dbReference type="EnsemblPlants" id="OMERI07G06290.1"/>
    </source>
</evidence>